<dbReference type="Proteomes" id="UP001597145">
    <property type="component" value="Unassembled WGS sequence"/>
</dbReference>
<sequence>MDRSLRQDPNDVAAPGIGLTAFAPPVGDPTLRCVMNKFRMDPVAGTEVQWSDVQRDPKSVAAKADDAPVRVRRRDGVPLVLMREDRAVAAEQGAVTAARALRMALKALSPSGVAAALRDEFPWLDVLPSSELAQFTIDFTRATEACAELGEWGLFTRTVSEWKATAAIHADPELHRNLTGAVVGDFGRVPGPDEC</sequence>
<reference evidence="2" key="1">
    <citation type="journal article" date="2019" name="Int. J. Syst. Evol. Microbiol.">
        <title>The Global Catalogue of Microorganisms (GCM) 10K type strain sequencing project: providing services to taxonomists for standard genome sequencing and annotation.</title>
        <authorList>
            <consortium name="The Broad Institute Genomics Platform"/>
            <consortium name="The Broad Institute Genome Sequencing Center for Infectious Disease"/>
            <person name="Wu L."/>
            <person name="Ma J."/>
        </authorList>
    </citation>
    <scope>NUCLEOTIDE SEQUENCE [LARGE SCALE GENOMIC DNA]</scope>
    <source>
        <strain evidence="2">JCM 12165</strain>
    </source>
</reference>
<dbReference type="RefSeq" id="WP_343985185.1">
    <property type="nucleotide sequence ID" value="NZ_BAAAJG010000026.1"/>
</dbReference>
<comment type="caution">
    <text evidence="1">The sequence shown here is derived from an EMBL/GenBank/DDBJ whole genome shotgun (WGS) entry which is preliminary data.</text>
</comment>
<accession>A0ABW4FS83</accession>
<evidence type="ECO:0000313" key="2">
    <source>
        <dbReference type="Proteomes" id="UP001597145"/>
    </source>
</evidence>
<dbReference type="EMBL" id="JBHUCP010000025">
    <property type="protein sequence ID" value="MFD1533342.1"/>
    <property type="molecule type" value="Genomic_DNA"/>
</dbReference>
<gene>
    <name evidence="1" type="ORF">ACFSCY_28345</name>
</gene>
<organism evidence="1 2">
    <name type="scientific">Pseudonocardia aurantiaca</name>
    <dbReference type="NCBI Taxonomy" id="75290"/>
    <lineage>
        <taxon>Bacteria</taxon>
        <taxon>Bacillati</taxon>
        <taxon>Actinomycetota</taxon>
        <taxon>Actinomycetes</taxon>
        <taxon>Pseudonocardiales</taxon>
        <taxon>Pseudonocardiaceae</taxon>
        <taxon>Pseudonocardia</taxon>
    </lineage>
</organism>
<name>A0ABW4FS83_9PSEU</name>
<protein>
    <submittedName>
        <fullName evidence="1">Uncharacterized protein</fullName>
    </submittedName>
</protein>
<evidence type="ECO:0000313" key="1">
    <source>
        <dbReference type="EMBL" id="MFD1533342.1"/>
    </source>
</evidence>
<keyword evidence="2" id="KW-1185">Reference proteome</keyword>
<proteinExistence type="predicted"/>